<dbReference type="GO" id="GO:0006357">
    <property type="term" value="P:regulation of transcription by RNA polymerase II"/>
    <property type="evidence" value="ECO:0007669"/>
    <property type="project" value="TreeGrafter"/>
</dbReference>
<dbReference type="PANTHER" id="PTHR12243:SF69">
    <property type="entry name" value="SI:CH73-59F11.3"/>
    <property type="match status" value="1"/>
</dbReference>
<reference evidence="3 4" key="1">
    <citation type="submission" date="2013-11" db="EMBL/GenBank/DDBJ databases">
        <title>Genome sequencing of Stegodyphus mimosarum.</title>
        <authorList>
            <person name="Bechsgaard J."/>
        </authorList>
    </citation>
    <scope>NUCLEOTIDE SEQUENCE [LARGE SCALE GENOMIC DNA]</scope>
</reference>
<dbReference type="EMBL" id="KK115511">
    <property type="protein sequence ID" value="KFM65301.1"/>
    <property type="molecule type" value="Genomic_DNA"/>
</dbReference>
<evidence type="ECO:0000256" key="1">
    <source>
        <dbReference type="SAM" id="MobiDB-lite"/>
    </source>
</evidence>
<dbReference type="AlphaFoldDB" id="A0A087TJL2"/>
<evidence type="ECO:0000313" key="3">
    <source>
        <dbReference type="EMBL" id="KFM65301.1"/>
    </source>
</evidence>
<accession>A0A087TJL2</accession>
<keyword evidence="4" id="KW-1185">Reference proteome</keyword>
<proteinExistence type="predicted"/>
<sequence>MAEDSIYDIKLIDEVRQQPVLWDNRTKSYRLKTGQSAAWILIASRLNRNVQDVVYRWQNLRRKYIRRKTKSRRGEPVKDWHLTSQMSFLAPCVHSRNVMRSNSKHNESDFTTLNLKIESVNSISSDGIEIGRTESTDMPPYVHMSSTVSLPKLPDGEIPSSLETDTESLGSTPEHENTSGGKRGEKKDETESSSPLVNTEVNNLEKQEKCENSLTELEGDKLFLLSLLTDLNAIPREKKLQ</sequence>
<evidence type="ECO:0000259" key="2">
    <source>
        <dbReference type="PROSITE" id="PS51029"/>
    </source>
</evidence>
<feature type="region of interest" description="Disordered" evidence="1">
    <location>
        <begin position="130"/>
        <end position="209"/>
    </location>
</feature>
<feature type="compositionally biased region" description="Polar residues" evidence="1">
    <location>
        <begin position="192"/>
        <end position="202"/>
    </location>
</feature>
<dbReference type="GO" id="GO:0005667">
    <property type="term" value="C:transcription regulator complex"/>
    <property type="evidence" value="ECO:0007669"/>
    <property type="project" value="TreeGrafter"/>
</dbReference>
<evidence type="ECO:0000313" key="4">
    <source>
        <dbReference type="Proteomes" id="UP000054359"/>
    </source>
</evidence>
<feature type="non-terminal residue" evidence="3">
    <location>
        <position position="241"/>
    </location>
</feature>
<dbReference type="InterPro" id="IPR006578">
    <property type="entry name" value="MADF-dom"/>
</dbReference>
<name>A0A087TJL2_STEMI</name>
<dbReference type="SMART" id="SM00595">
    <property type="entry name" value="MADF"/>
    <property type="match status" value="1"/>
</dbReference>
<protein>
    <recommendedName>
        <fullName evidence="2">MADF domain-containing protein</fullName>
    </recommendedName>
</protein>
<gene>
    <name evidence="3" type="ORF">X975_14226</name>
</gene>
<feature type="compositionally biased region" description="Basic and acidic residues" evidence="1">
    <location>
        <begin position="173"/>
        <end position="190"/>
    </location>
</feature>
<feature type="domain" description="MADF" evidence="2">
    <location>
        <begin position="10"/>
        <end position="94"/>
    </location>
</feature>
<feature type="compositionally biased region" description="Polar residues" evidence="1">
    <location>
        <begin position="161"/>
        <end position="171"/>
    </location>
</feature>
<dbReference type="OrthoDB" id="6537916at2759"/>
<dbReference type="PROSITE" id="PS51029">
    <property type="entry name" value="MADF"/>
    <property type="match status" value="1"/>
</dbReference>
<dbReference type="Pfam" id="PF10545">
    <property type="entry name" value="MADF_DNA_bdg"/>
    <property type="match status" value="1"/>
</dbReference>
<dbReference type="PANTHER" id="PTHR12243">
    <property type="entry name" value="MADF DOMAIN TRANSCRIPTION FACTOR"/>
    <property type="match status" value="1"/>
</dbReference>
<dbReference type="InterPro" id="IPR039353">
    <property type="entry name" value="TF_Adf1"/>
</dbReference>
<organism evidence="3 4">
    <name type="scientific">Stegodyphus mimosarum</name>
    <name type="common">African social velvet spider</name>
    <dbReference type="NCBI Taxonomy" id="407821"/>
    <lineage>
        <taxon>Eukaryota</taxon>
        <taxon>Metazoa</taxon>
        <taxon>Ecdysozoa</taxon>
        <taxon>Arthropoda</taxon>
        <taxon>Chelicerata</taxon>
        <taxon>Arachnida</taxon>
        <taxon>Araneae</taxon>
        <taxon>Araneomorphae</taxon>
        <taxon>Entelegynae</taxon>
        <taxon>Eresoidea</taxon>
        <taxon>Eresidae</taxon>
        <taxon>Stegodyphus</taxon>
    </lineage>
</organism>
<dbReference type="Proteomes" id="UP000054359">
    <property type="component" value="Unassembled WGS sequence"/>
</dbReference>
<dbReference type="GO" id="GO:0005634">
    <property type="term" value="C:nucleus"/>
    <property type="evidence" value="ECO:0007669"/>
    <property type="project" value="TreeGrafter"/>
</dbReference>